<evidence type="ECO:0000256" key="5">
    <source>
        <dbReference type="ARBA" id="ARBA00023242"/>
    </source>
</evidence>
<proteinExistence type="predicted"/>
<dbReference type="NCBIfam" id="TIGR01557">
    <property type="entry name" value="myb_SHAQKYF"/>
    <property type="match status" value="1"/>
</dbReference>
<dbReference type="CDD" id="cd00167">
    <property type="entry name" value="SANT"/>
    <property type="match status" value="2"/>
</dbReference>
<evidence type="ECO:0000256" key="3">
    <source>
        <dbReference type="ARBA" id="ARBA00023125"/>
    </source>
</evidence>
<feature type="domain" description="SANT" evidence="7">
    <location>
        <begin position="8"/>
        <end position="63"/>
    </location>
</feature>
<dbReference type="SMART" id="SM00717">
    <property type="entry name" value="SANT"/>
    <property type="match status" value="2"/>
</dbReference>
<dbReference type="PROSITE" id="PS51294">
    <property type="entry name" value="HTH_MYB"/>
    <property type="match status" value="1"/>
</dbReference>
<organism evidence="9 10">
    <name type="scientific">Capsella rubella</name>
    <dbReference type="NCBI Taxonomy" id="81985"/>
    <lineage>
        <taxon>Eukaryota</taxon>
        <taxon>Viridiplantae</taxon>
        <taxon>Streptophyta</taxon>
        <taxon>Embryophyta</taxon>
        <taxon>Tracheophyta</taxon>
        <taxon>Spermatophyta</taxon>
        <taxon>Magnoliopsida</taxon>
        <taxon>eudicotyledons</taxon>
        <taxon>Gunneridae</taxon>
        <taxon>Pentapetalae</taxon>
        <taxon>rosids</taxon>
        <taxon>malvids</taxon>
        <taxon>Brassicales</taxon>
        <taxon>Brassicaceae</taxon>
        <taxon>Camelineae</taxon>
        <taxon>Capsella</taxon>
    </lineage>
</organism>
<reference evidence="10" key="1">
    <citation type="journal article" date="2013" name="Nat. Genet.">
        <title>The Capsella rubella genome and the genomic consequences of rapid mating system evolution.</title>
        <authorList>
            <person name="Slotte T."/>
            <person name="Hazzouri K.M."/>
            <person name="Agren J.A."/>
            <person name="Koenig D."/>
            <person name="Maumus F."/>
            <person name="Guo Y.L."/>
            <person name="Steige K."/>
            <person name="Platts A.E."/>
            <person name="Escobar J.S."/>
            <person name="Newman L.K."/>
            <person name="Wang W."/>
            <person name="Mandakova T."/>
            <person name="Vello E."/>
            <person name="Smith L.M."/>
            <person name="Henz S.R."/>
            <person name="Steffen J."/>
            <person name="Takuno S."/>
            <person name="Brandvain Y."/>
            <person name="Coop G."/>
            <person name="Andolfatto P."/>
            <person name="Hu T.T."/>
            <person name="Blanchette M."/>
            <person name="Clark R.M."/>
            <person name="Quesneville H."/>
            <person name="Nordborg M."/>
            <person name="Gaut B.S."/>
            <person name="Lysak M.A."/>
            <person name="Jenkins J."/>
            <person name="Grimwood J."/>
            <person name="Chapman J."/>
            <person name="Prochnik S."/>
            <person name="Shu S."/>
            <person name="Rokhsar D."/>
            <person name="Schmutz J."/>
            <person name="Weigel D."/>
            <person name="Wright S.I."/>
        </authorList>
    </citation>
    <scope>NUCLEOTIDE SEQUENCE [LARGE SCALE GENOMIC DNA]</scope>
    <source>
        <strain evidence="10">cv. Monte Gargano</strain>
    </source>
</reference>
<dbReference type="FunFam" id="1.10.10.60:FF:000154">
    <property type="entry name" value="Transcription factor SRM1"/>
    <property type="match status" value="1"/>
</dbReference>
<keyword evidence="5" id="KW-0539">Nucleus</keyword>
<protein>
    <submittedName>
        <fullName evidence="9">Uncharacterized protein</fullName>
    </submittedName>
</protein>
<dbReference type="KEGG" id="crb:17881806"/>
<evidence type="ECO:0000256" key="4">
    <source>
        <dbReference type="ARBA" id="ARBA00023163"/>
    </source>
</evidence>
<dbReference type="InterPro" id="IPR001005">
    <property type="entry name" value="SANT/Myb"/>
</dbReference>
<dbReference type="InterPro" id="IPR017884">
    <property type="entry name" value="SANT_dom"/>
</dbReference>
<dbReference type="Proteomes" id="UP000029121">
    <property type="component" value="Unassembled WGS sequence"/>
</dbReference>
<dbReference type="PANTHER" id="PTHR44042:SF67">
    <property type="entry name" value="MYB-LIKE PROTEIN I"/>
    <property type="match status" value="1"/>
</dbReference>
<keyword evidence="4" id="KW-0804">Transcription</keyword>
<feature type="domain" description="HTH myb-type" evidence="8">
    <location>
        <begin position="110"/>
        <end position="167"/>
    </location>
</feature>
<dbReference type="SUPFAM" id="SSF46689">
    <property type="entry name" value="Homeodomain-like"/>
    <property type="match status" value="2"/>
</dbReference>
<dbReference type="GO" id="GO:0005634">
    <property type="term" value="C:nucleus"/>
    <property type="evidence" value="ECO:0007669"/>
    <property type="project" value="UniProtKB-SubCell"/>
</dbReference>
<dbReference type="EMBL" id="KB870810">
    <property type="protein sequence ID" value="EOA22570.1"/>
    <property type="molecule type" value="Genomic_DNA"/>
</dbReference>
<evidence type="ECO:0000256" key="2">
    <source>
        <dbReference type="ARBA" id="ARBA00023015"/>
    </source>
</evidence>
<feature type="domain" description="Myb-like" evidence="6">
    <location>
        <begin position="11"/>
        <end position="59"/>
    </location>
</feature>
<keyword evidence="2" id="KW-0805">Transcription regulation</keyword>
<dbReference type="InterPro" id="IPR006447">
    <property type="entry name" value="Myb_dom_plants"/>
</dbReference>
<dbReference type="GO" id="GO:0010468">
    <property type="term" value="P:regulation of gene expression"/>
    <property type="evidence" value="ECO:0007669"/>
    <property type="project" value="UniProtKB-ARBA"/>
</dbReference>
<keyword evidence="10" id="KW-1185">Reference proteome</keyword>
<dbReference type="FunFam" id="1.10.10.60:FF:000009">
    <property type="entry name" value="transcription factor MYB1R1"/>
    <property type="match status" value="1"/>
</dbReference>
<dbReference type="InterPro" id="IPR009057">
    <property type="entry name" value="Homeodomain-like_sf"/>
</dbReference>
<dbReference type="PROSITE" id="PS50090">
    <property type="entry name" value="MYB_LIKE"/>
    <property type="match status" value="2"/>
</dbReference>
<gene>
    <name evidence="9" type="ORF">CARUB_v10003231mg</name>
</gene>
<evidence type="ECO:0000256" key="1">
    <source>
        <dbReference type="ARBA" id="ARBA00004123"/>
    </source>
</evidence>
<evidence type="ECO:0000313" key="9">
    <source>
        <dbReference type="EMBL" id="EOA22570.1"/>
    </source>
</evidence>
<keyword evidence="3" id="KW-0238">DNA-binding</keyword>
<dbReference type="Gene3D" id="1.10.10.60">
    <property type="entry name" value="Homeodomain-like"/>
    <property type="match status" value="2"/>
</dbReference>
<sequence>MILGENVSVGSSWSRDEDIAFERALAIYADENENRWEKIALVVPGKTKEQIIEHYNVLVRDVTMIESGLVPLPACFGFSEEPNHNASGQGKSALEYGEYHRKTHDKSKPKQTRKRGIPWTSTEHRQFLLGLEKFGKGDWRSISRHFVLTRTSTQVASHAQKYYQRLNSKNKHKNRASIHDVTVAGDKPKQRAITWQTFASTSNNQLIQPASQPSLELPIHGRRNIWNTQATQAISQPPALNHPTAYGVPTTIWNAATLQPSANFHVYGTPTISQPMVGPMLSPFGTNMNRLAQPHMTSGVHFVPSYSGPNAPINMGSIPYDIKPKDRS</sequence>
<name>R0HC28_9BRAS</name>
<evidence type="ECO:0000259" key="6">
    <source>
        <dbReference type="PROSITE" id="PS50090"/>
    </source>
</evidence>
<dbReference type="eggNOG" id="KOG0724">
    <property type="taxonomic scope" value="Eukaryota"/>
</dbReference>
<evidence type="ECO:0000313" key="10">
    <source>
        <dbReference type="Proteomes" id="UP000029121"/>
    </source>
</evidence>
<feature type="domain" description="Myb-like" evidence="6">
    <location>
        <begin position="111"/>
        <end position="163"/>
    </location>
</feature>
<dbReference type="GO" id="GO:0003677">
    <property type="term" value="F:DNA binding"/>
    <property type="evidence" value="ECO:0007669"/>
    <property type="project" value="UniProtKB-KW"/>
</dbReference>
<dbReference type="OrthoDB" id="118550at2759"/>
<dbReference type="Pfam" id="PF00249">
    <property type="entry name" value="Myb_DNA-binding"/>
    <property type="match status" value="2"/>
</dbReference>
<dbReference type="PROSITE" id="PS51293">
    <property type="entry name" value="SANT"/>
    <property type="match status" value="1"/>
</dbReference>
<comment type="subcellular location">
    <subcellularLocation>
        <location evidence="1">Nucleus</location>
    </subcellularLocation>
</comment>
<evidence type="ECO:0000259" key="7">
    <source>
        <dbReference type="PROSITE" id="PS51293"/>
    </source>
</evidence>
<dbReference type="InterPro" id="IPR017930">
    <property type="entry name" value="Myb_dom"/>
</dbReference>
<dbReference type="PANTHER" id="PTHR44042">
    <property type="entry name" value="DUPLICATED HOMEODOMAIN-LIKE SUPERFAMILY PROTEIN-RELATED"/>
    <property type="match status" value="1"/>
</dbReference>
<evidence type="ECO:0000259" key="8">
    <source>
        <dbReference type="PROSITE" id="PS51294"/>
    </source>
</evidence>
<dbReference type="STRING" id="81985.R0HC28"/>
<dbReference type="AlphaFoldDB" id="R0HC28"/>
<accession>R0HC28</accession>